<dbReference type="GO" id="GO:0043190">
    <property type="term" value="C:ATP-binding cassette (ABC) transporter complex"/>
    <property type="evidence" value="ECO:0007669"/>
    <property type="project" value="InterPro"/>
</dbReference>
<feature type="transmembrane region" description="Helical" evidence="6">
    <location>
        <begin position="162"/>
        <end position="186"/>
    </location>
</feature>
<dbReference type="EMBL" id="BOOK01000010">
    <property type="protein sequence ID" value="GIH99753.1"/>
    <property type="molecule type" value="Genomic_DNA"/>
</dbReference>
<evidence type="ECO:0000256" key="1">
    <source>
        <dbReference type="ARBA" id="ARBA00004141"/>
    </source>
</evidence>
<comment type="subcellular location">
    <subcellularLocation>
        <location evidence="6">Cell membrane</location>
        <topology evidence="6">Multi-pass membrane protein</topology>
    </subcellularLocation>
    <subcellularLocation>
        <location evidence="1">Membrane</location>
        <topology evidence="1">Multi-pass membrane protein</topology>
    </subcellularLocation>
</comment>
<dbReference type="PANTHER" id="PTHR43229:SF2">
    <property type="entry name" value="NODULATION PROTEIN J"/>
    <property type="match status" value="1"/>
</dbReference>
<dbReference type="Pfam" id="PF01061">
    <property type="entry name" value="ABC2_membrane"/>
    <property type="match status" value="1"/>
</dbReference>
<dbReference type="PROSITE" id="PS51012">
    <property type="entry name" value="ABC_TM2"/>
    <property type="match status" value="1"/>
</dbReference>
<dbReference type="RefSeq" id="WP_203874178.1">
    <property type="nucleotide sequence ID" value="NZ_BOOK01000010.1"/>
</dbReference>
<name>A0A8J3WRN0_9ACTN</name>
<organism evidence="8 9">
    <name type="scientific">Planobispora takensis</name>
    <dbReference type="NCBI Taxonomy" id="1367882"/>
    <lineage>
        <taxon>Bacteria</taxon>
        <taxon>Bacillati</taxon>
        <taxon>Actinomycetota</taxon>
        <taxon>Actinomycetes</taxon>
        <taxon>Streptosporangiales</taxon>
        <taxon>Streptosporangiaceae</taxon>
        <taxon>Planobispora</taxon>
    </lineage>
</organism>
<dbReference type="Proteomes" id="UP000634476">
    <property type="component" value="Unassembled WGS sequence"/>
</dbReference>
<proteinExistence type="inferred from homology"/>
<evidence type="ECO:0000313" key="8">
    <source>
        <dbReference type="EMBL" id="GIH99753.1"/>
    </source>
</evidence>
<evidence type="ECO:0000256" key="2">
    <source>
        <dbReference type="ARBA" id="ARBA00022692"/>
    </source>
</evidence>
<keyword evidence="2 6" id="KW-0812">Transmembrane</keyword>
<keyword evidence="6" id="KW-1003">Cell membrane</keyword>
<feature type="transmembrane region" description="Helical" evidence="6">
    <location>
        <begin position="125"/>
        <end position="156"/>
    </location>
</feature>
<protein>
    <recommendedName>
        <fullName evidence="6">Transport permease protein</fullName>
    </recommendedName>
</protein>
<feature type="transmembrane region" description="Helical" evidence="6">
    <location>
        <begin position="256"/>
        <end position="274"/>
    </location>
</feature>
<evidence type="ECO:0000259" key="7">
    <source>
        <dbReference type="PROSITE" id="PS51012"/>
    </source>
</evidence>
<keyword evidence="4 6" id="KW-0472">Membrane</keyword>
<dbReference type="PANTHER" id="PTHR43229">
    <property type="entry name" value="NODULATION PROTEIN J"/>
    <property type="match status" value="1"/>
</dbReference>
<keyword evidence="9" id="KW-1185">Reference proteome</keyword>
<comment type="similarity">
    <text evidence="6">Belongs to the ABC-2 integral membrane protein family.</text>
</comment>
<dbReference type="InterPro" id="IPR013525">
    <property type="entry name" value="ABC2_TM"/>
</dbReference>
<accession>A0A8J3WRN0</accession>
<feature type="transmembrane region" description="Helical" evidence="6">
    <location>
        <begin position="193"/>
        <end position="212"/>
    </location>
</feature>
<feature type="transmembrane region" description="Helical" evidence="6">
    <location>
        <begin position="83"/>
        <end position="104"/>
    </location>
</feature>
<dbReference type="PIRSF" id="PIRSF006648">
    <property type="entry name" value="DrrB"/>
    <property type="match status" value="1"/>
</dbReference>
<sequence>MNAAVQPRSAGPLPARSDDSPPLRFARALADSWTITLRDLTHWARRPGTVVVGWVFPVMIVLIFGGLFGGAIEVPGGGDYFEFLMPGMFTMTMLFGLETTMMAVTTDAARGVTDRFRSLPMSSSAVVLGRCAADMLNSVVGLAVMTAAGLLLGWSWHGGAGAALAAVGLLLLLRFALLWVGIFVGLAAGGPETVSAVQILVWPVGFLSGIFVDADTMPAWLGAIAEWNPLTATASATRELFANPGMGADSWVEQNAVLMAIVWPVLITAVFLPLSARTFRKLKA</sequence>
<keyword evidence="3 6" id="KW-1133">Transmembrane helix</keyword>
<dbReference type="InterPro" id="IPR000412">
    <property type="entry name" value="ABC_2_transport"/>
</dbReference>
<keyword evidence="5" id="KW-0046">Antibiotic resistance</keyword>
<evidence type="ECO:0000256" key="3">
    <source>
        <dbReference type="ARBA" id="ARBA00022989"/>
    </source>
</evidence>
<evidence type="ECO:0000256" key="5">
    <source>
        <dbReference type="ARBA" id="ARBA00023251"/>
    </source>
</evidence>
<gene>
    <name evidence="8" type="ORF">Pta02_17620</name>
</gene>
<dbReference type="GO" id="GO:0140359">
    <property type="term" value="F:ABC-type transporter activity"/>
    <property type="evidence" value="ECO:0007669"/>
    <property type="project" value="InterPro"/>
</dbReference>
<comment type="caution">
    <text evidence="8">The sequence shown here is derived from an EMBL/GenBank/DDBJ whole genome shotgun (WGS) entry which is preliminary data.</text>
</comment>
<feature type="domain" description="ABC transmembrane type-2" evidence="7">
    <location>
        <begin position="48"/>
        <end position="282"/>
    </location>
</feature>
<evidence type="ECO:0000256" key="4">
    <source>
        <dbReference type="ARBA" id="ARBA00023136"/>
    </source>
</evidence>
<feature type="transmembrane region" description="Helical" evidence="6">
    <location>
        <begin position="48"/>
        <end position="71"/>
    </location>
</feature>
<dbReference type="AlphaFoldDB" id="A0A8J3WRN0"/>
<keyword evidence="6" id="KW-0813">Transport</keyword>
<evidence type="ECO:0000256" key="6">
    <source>
        <dbReference type="RuleBase" id="RU361157"/>
    </source>
</evidence>
<evidence type="ECO:0000313" key="9">
    <source>
        <dbReference type="Proteomes" id="UP000634476"/>
    </source>
</evidence>
<reference evidence="8" key="1">
    <citation type="submission" date="2021-01" db="EMBL/GenBank/DDBJ databases">
        <title>Whole genome shotgun sequence of Planobispora takensis NBRC 109077.</title>
        <authorList>
            <person name="Komaki H."/>
            <person name="Tamura T."/>
        </authorList>
    </citation>
    <scope>NUCLEOTIDE SEQUENCE</scope>
    <source>
        <strain evidence="8">NBRC 109077</strain>
    </source>
</reference>
<dbReference type="GO" id="GO:0046677">
    <property type="term" value="P:response to antibiotic"/>
    <property type="evidence" value="ECO:0007669"/>
    <property type="project" value="UniProtKB-KW"/>
</dbReference>
<dbReference type="InterPro" id="IPR047817">
    <property type="entry name" value="ABC2_TM_bact-type"/>
</dbReference>
<dbReference type="InterPro" id="IPR051784">
    <property type="entry name" value="Nod_factor_ABC_transporter"/>
</dbReference>